<dbReference type="PANTHER" id="PTHR19290:SF162">
    <property type="entry name" value="TRANSCRIPTION FACTOR ATOH7"/>
    <property type="match status" value="1"/>
</dbReference>
<dbReference type="PANTHER" id="PTHR19290">
    <property type="entry name" value="BASIC HELIX-LOOP-HELIX PROTEIN NEUROGENIN-RELATED"/>
    <property type="match status" value="1"/>
</dbReference>
<evidence type="ECO:0000256" key="6">
    <source>
        <dbReference type="SAM" id="MobiDB-lite"/>
    </source>
</evidence>
<evidence type="ECO:0000256" key="2">
    <source>
        <dbReference type="ARBA" id="ARBA00022473"/>
    </source>
</evidence>
<evidence type="ECO:0000256" key="1">
    <source>
        <dbReference type="ARBA" id="ARBA00004123"/>
    </source>
</evidence>
<dbReference type="GO" id="GO:0061564">
    <property type="term" value="P:axon development"/>
    <property type="evidence" value="ECO:0007669"/>
    <property type="project" value="TreeGrafter"/>
</dbReference>
<evidence type="ECO:0000259" key="7">
    <source>
        <dbReference type="PROSITE" id="PS50888"/>
    </source>
</evidence>
<dbReference type="GO" id="GO:0000981">
    <property type="term" value="F:DNA-binding transcription factor activity, RNA polymerase II-specific"/>
    <property type="evidence" value="ECO:0007669"/>
    <property type="project" value="TreeGrafter"/>
</dbReference>
<keyword evidence="2" id="KW-0217">Developmental protein</keyword>
<feature type="domain" description="BHLH" evidence="7">
    <location>
        <begin position="177"/>
        <end position="229"/>
    </location>
</feature>
<feature type="compositionally biased region" description="Low complexity" evidence="6">
    <location>
        <begin position="52"/>
        <end position="79"/>
    </location>
</feature>
<name>A0A8J2JDJ7_9HEXA</name>
<keyword evidence="4" id="KW-0524">Neurogenesis</keyword>
<dbReference type="InterPro" id="IPR050359">
    <property type="entry name" value="bHLH_transcription_factors"/>
</dbReference>
<gene>
    <name evidence="8" type="ORF">AFUS01_LOCUS7906</name>
</gene>
<keyword evidence="9" id="KW-1185">Reference proteome</keyword>
<dbReference type="AlphaFoldDB" id="A0A8J2JDJ7"/>
<feature type="region of interest" description="Disordered" evidence="6">
    <location>
        <begin position="50"/>
        <end position="79"/>
    </location>
</feature>
<evidence type="ECO:0000256" key="3">
    <source>
        <dbReference type="ARBA" id="ARBA00022782"/>
    </source>
</evidence>
<dbReference type="InterPro" id="IPR011598">
    <property type="entry name" value="bHLH_dom"/>
</dbReference>
<keyword evidence="5" id="KW-0539">Nucleus</keyword>
<sequence length="285" mass="31830">MSLKSEKLCFPPDSHLELNPKIMQKSSADNLPMVIYNVFKMETDDFSDDFHTPTSSPISSPNSVTSHPSIPSPTDSSISASSSFTAAHDFVHLITSSITNRRSNSVDSFDSSLADAESFNARFLSDPTQGVTTTEESELEEENQQEDGKSSKNTNSKTKSCGKKRNSKNANPVVKQKRRLAANARERRRMQNLNYAFERLRSVLPSIGSDRQLSNATLYRPSSLSRPRLGFGVGALGPARLRVLVPLRDLREEFDLDRFKTGNGFSCFSWLDRCDAILSPEKEYY</sequence>
<organism evidence="8 9">
    <name type="scientific">Allacma fusca</name>
    <dbReference type="NCBI Taxonomy" id="39272"/>
    <lineage>
        <taxon>Eukaryota</taxon>
        <taxon>Metazoa</taxon>
        <taxon>Ecdysozoa</taxon>
        <taxon>Arthropoda</taxon>
        <taxon>Hexapoda</taxon>
        <taxon>Collembola</taxon>
        <taxon>Symphypleona</taxon>
        <taxon>Sminthuridae</taxon>
        <taxon>Allacma</taxon>
    </lineage>
</organism>
<evidence type="ECO:0000256" key="4">
    <source>
        <dbReference type="ARBA" id="ARBA00022902"/>
    </source>
</evidence>
<dbReference type="GO" id="GO:0045944">
    <property type="term" value="P:positive regulation of transcription by RNA polymerase II"/>
    <property type="evidence" value="ECO:0007669"/>
    <property type="project" value="TreeGrafter"/>
</dbReference>
<feature type="compositionally biased region" description="Acidic residues" evidence="6">
    <location>
        <begin position="135"/>
        <end position="145"/>
    </location>
</feature>
<dbReference type="PROSITE" id="PS50888">
    <property type="entry name" value="BHLH"/>
    <property type="match status" value="1"/>
</dbReference>
<dbReference type="GO" id="GO:0007423">
    <property type="term" value="P:sensory organ development"/>
    <property type="evidence" value="ECO:0007669"/>
    <property type="project" value="TreeGrafter"/>
</dbReference>
<keyword evidence="3" id="KW-0221">Differentiation</keyword>
<dbReference type="GO" id="GO:0005634">
    <property type="term" value="C:nucleus"/>
    <property type="evidence" value="ECO:0007669"/>
    <property type="project" value="UniProtKB-SubCell"/>
</dbReference>
<dbReference type="Proteomes" id="UP000708208">
    <property type="component" value="Unassembled WGS sequence"/>
</dbReference>
<proteinExistence type="predicted"/>
<comment type="caution">
    <text evidence="8">The sequence shown here is derived from an EMBL/GenBank/DDBJ whole genome shotgun (WGS) entry which is preliminary data.</text>
</comment>
<evidence type="ECO:0000256" key="5">
    <source>
        <dbReference type="ARBA" id="ARBA00023242"/>
    </source>
</evidence>
<dbReference type="EMBL" id="CAJVCH010054021">
    <property type="protein sequence ID" value="CAG7718521.1"/>
    <property type="molecule type" value="Genomic_DNA"/>
</dbReference>
<feature type="region of interest" description="Disordered" evidence="6">
    <location>
        <begin position="120"/>
        <end position="174"/>
    </location>
</feature>
<accession>A0A8J2JDJ7</accession>
<dbReference type="GO" id="GO:0046983">
    <property type="term" value="F:protein dimerization activity"/>
    <property type="evidence" value="ECO:0007669"/>
    <property type="project" value="InterPro"/>
</dbReference>
<evidence type="ECO:0000313" key="9">
    <source>
        <dbReference type="Proteomes" id="UP000708208"/>
    </source>
</evidence>
<evidence type="ECO:0000313" key="8">
    <source>
        <dbReference type="EMBL" id="CAG7718521.1"/>
    </source>
</evidence>
<comment type="subcellular location">
    <subcellularLocation>
        <location evidence="1">Nucleus</location>
    </subcellularLocation>
</comment>
<dbReference type="GO" id="GO:0070888">
    <property type="term" value="F:E-box binding"/>
    <property type="evidence" value="ECO:0007669"/>
    <property type="project" value="TreeGrafter"/>
</dbReference>
<reference evidence="8" key="1">
    <citation type="submission" date="2021-06" db="EMBL/GenBank/DDBJ databases">
        <authorList>
            <person name="Hodson N. C."/>
            <person name="Mongue J. A."/>
            <person name="Jaron S. K."/>
        </authorList>
    </citation>
    <scope>NUCLEOTIDE SEQUENCE</scope>
</reference>
<protein>
    <recommendedName>
        <fullName evidence="7">BHLH domain-containing protein</fullName>
    </recommendedName>
</protein>
<dbReference type="Pfam" id="PF00010">
    <property type="entry name" value="HLH"/>
    <property type="match status" value="1"/>
</dbReference>